<dbReference type="AlphaFoldDB" id="A0A179SJZ2"/>
<reference evidence="2 3" key="1">
    <citation type="submission" date="2016-04" db="EMBL/GenBank/DDBJ databases">
        <authorList>
            <person name="Evans L.H."/>
            <person name="Alamgir A."/>
            <person name="Owens N."/>
            <person name="Weber N.D."/>
            <person name="Virtaneva K."/>
            <person name="Barbian K."/>
            <person name="Babar A."/>
            <person name="Rosenke K."/>
        </authorList>
    </citation>
    <scope>NUCLEOTIDE SEQUENCE [LARGE SCALE GENOMIC DNA]</scope>
    <source>
        <strain evidence="2 3">PMB02</strain>
    </source>
</reference>
<dbReference type="Proteomes" id="UP000078316">
    <property type="component" value="Unassembled WGS sequence"/>
</dbReference>
<feature type="compositionally biased region" description="Polar residues" evidence="1">
    <location>
        <begin position="61"/>
        <end position="75"/>
    </location>
</feature>
<dbReference type="EMBL" id="LWHQ01000001">
    <property type="protein sequence ID" value="OAS27775.1"/>
    <property type="molecule type" value="Genomic_DNA"/>
</dbReference>
<gene>
    <name evidence="2" type="ORF">A5481_00135</name>
</gene>
<feature type="region of interest" description="Disordered" evidence="1">
    <location>
        <begin position="1"/>
        <end position="28"/>
    </location>
</feature>
<feature type="region of interest" description="Disordered" evidence="1">
    <location>
        <begin position="61"/>
        <end position="174"/>
    </location>
</feature>
<evidence type="ECO:0000313" key="3">
    <source>
        <dbReference type="Proteomes" id="UP000078316"/>
    </source>
</evidence>
<sequence length="186" mass="18247">MTIVSASSSAAPQVRPPMTGAHRAGAPKQRLLDQISAQQQAGSLSATDADALTGAVQDIDQSISGASGTGSSDLAPSQAKGRMDDLIGAEVDKGTLTSDQATTLKGMLSSHGAGDRHGGPGGAPPADAVAATGSADATSGSSSASDLLSSFLKQLQDGQNQTQASGYGGSGTAATSAQARVFDFKV</sequence>
<comment type="caution">
    <text evidence="2">The sequence shown here is derived from an EMBL/GenBank/DDBJ whole genome shotgun (WGS) entry which is preliminary data.</text>
</comment>
<protein>
    <submittedName>
        <fullName evidence="2">Uncharacterized protein</fullName>
    </submittedName>
</protein>
<accession>A0A179SJZ2</accession>
<feature type="compositionally biased region" description="Polar residues" evidence="1">
    <location>
        <begin position="151"/>
        <end position="160"/>
    </location>
</feature>
<name>A0A179SJZ2_9HYPH</name>
<organism evidence="2 3">
    <name type="scientific">Methylobacterium platani</name>
    <dbReference type="NCBI Taxonomy" id="427683"/>
    <lineage>
        <taxon>Bacteria</taxon>
        <taxon>Pseudomonadati</taxon>
        <taxon>Pseudomonadota</taxon>
        <taxon>Alphaproteobacteria</taxon>
        <taxon>Hyphomicrobiales</taxon>
        <taxon>Methylobacteriaceae</taxon>
        <taxon>Methylobacterium</taxon>
    </lineage>
</organism>
<feature type="compositionally biased region" description="Polar residues" evidence="1">
    <location>
        <begin position="1"/>
        <end position="11"/>
    </location>
</feature>
<evidence type="ECO:0000256" key="1">
    <source>
        <dbReference type="SAM" id="MobiDB-lite"/>
    </source>
</evidence>
<feature type="compositionally biased region" description="Basic and acidic residues" evidence="1">
    <location>
        <begin position="81"/>
        <end position="93"/>
    </location>
</feature>
<feature type="compositionally biased region" description="Low complexity" evidence="1">
    <location>
        <begin position="124"/>
        <end position="150"/>
    </location>
</feature>
<evidence type="ECO:0000313" key="2">
    <source>
        <dbReference type="EMBL" id="OAS27775.1"/>
    </source>
</evidence>
<proteinExistence type="predicted"/>